<dbReference type="EMBL" id="BGPR01009786">
    <property type="protein sequence ID" value="GBN42265.1"/>
    <property type="molecule type" value="Genomic_DNA"/>
</dbReference>
<dbReference type="AlphaFoldDB" id="A0A4Y2NRP2"/>
<proteinExistence type="predicted"/>
<name>A0A4Y2NRP2_ARAVE</name>
<evidence type="ECO:0000313" key="2">
    <source>
        <dbReference type="Proteomes" id="UP000499080"/>
    </source>
</evidence>
<dbReference type="Proteomes" id="UP000499080">
    <property type="component" value="Unassembled WGS sequence"/>
</dbReference>
<comment type="caution">
    <text evidence="1">The sequence shown here is derived from an EMBL/GenBank/DDBJ whole genome shotgun (WGS) entry which is preliminary data.</text>
</comment>
<accession>A0A4Y2NRP2</accession>
<gene>
    <name evidence="1" type="ORF">AVEN_59529_1</name>
</gene>
<evidence type="ECO:0000313" key="1">
    <source>
        <dbReference type="EMBL" id="GBN42265.1"/>
    </source>
</evidence>
<keyword evidence="2" id="KW-1185">Reference proteome</keyword>
<sequence>MCTGAESNKMIPFQVRGESLCLLLWIPSTPLAQFLLQDSLKGIPPEINLKTEPVYKVLYFVGASHSENVCSWRHDFGVDFYHVSDTMVKTLTGILDVSSSHLPETSGSGGFSCGFLSAPSQSLL</sequence>
<reference evidence="1 2" key="1">
    <citation type="journal article" date="2019" name="Sci. Rep.">
        <title>Orb-weaving spider Araneus ventricosus genome elucidates the spidroin gene catalogue.</title>
        <authorList>
            <person name="Kono N."/>
            <person name="Nakamura H."/>
            <person name="Ohtoshi R."/>
            <person name="Moran D.A.P."/>
            <person name="Shinohara A."/>
            <person name="Yoshida Y."/>
            <person name="Fujiwara M."/>
            <person name="Mori M."/>
            <person name="Tomita M."/>
            <person name="Arakawa K."/>
        </authorList>
    </citation>
    <scope>NUCLEOTIDE SEQUENCE [LARGE SCALE GENOMIC DNA]</scope>
</reference>
<protein>
    <submittedName>
        <fullName evidence="1">Uncharacterized protein</fullName>
    </submittedName>
</protein>
<dbReference type="OrthoDB" id="6415594at2759"/>
<organism evidence="1 2">
    <name type="scientific">Araneus ventricosus</name>
    <name type="common">Orbweaver spider</name>
    <name type="synonym">Epeira ventricosa</name>
    <dbReference type="NCBI Taxonomy" id="182803"/>
    <lineage>
        <taxon>Eukaryota</taxon>
        <taxon>Metazoa</taxon>
        <taxon>Ecdysozoa</taxon>
        <taxon>Arthropoda</taxon>
        <taxon>Chelicerata</taxon>
        <taxon>Arachnida</taxon>
        <taxon>Araneae</taxon>
        <taxon>Araneomorphae</taxon>
        <taxon>Entelegynae</taxon>
        <taxon>Araneoidea</taxon>
        <taxon>Araneidae</taxon>
        <taxon>Araneus</taxon>
    </lineage>
</organism>